<evidence type="ECO:0008006" key="2">
    <source>
        <dbReference type="Google" id="ProtNLM"/>
    </source>
</evidence>
<gene>
    <name evidence="1" type="ORF">AVDCRST_MAG79-1100</name>
</gene>
<proteinExistence type="predicted"/>
<protein>
    <recommendedName>
        <fullName evidence="2">Winged helix DNA-binding domain-containing protein</fullName>
    </recommendedName>
</protein>
<dbReference type="AlphaFoldDB" id="A0A6J4TW76"/>
<dbReference type="PANTHER" id="PTHR38479">
    <property type="entry name" value="LMO0824 PROTEIN"/>
    <property type="match status" value="1"/>
</dbReference>
<dbReference type="Pfam" id="PF06224">
    <property type="entry name" value="AlkZ-like"/>
    <property type="match status" value="1"/>
</dbReference>
<organism evidence="1">
    <name type="scientific">uncultured Thermoleophilia bacterium</name>
    <dbReference type="NCBI Taxonomy" id="1497501"/>
    <lineage>
        <taxon>Bacteria</taxon>
        <taxon>Bacillati</taxon>
        <taxon>Actinomycetota</taxon>
        <taxon>Thermoleophilia</taxon>
        <taxon>environmental samples</taxon>
    </lineage>
</organism>
<dbReference type="PANTHER" id="PTHR38479:SF2">
    <property type="entry name" value="WINGED HELIX DNA-BINDING DOMAIN-CONTAINING PROTEIN"/>
    <property type="match status" value="1"/>
</dbReference>
<name>A0A6J4TW76_9ACTN</name>
<accession>A0A6J4TW76</accession>
<reference evidence="1" key="1">
    <citation type="submission" date="2020-02" db="EMBL/GenBank/DDBJ databases">
        <authorList>
            <person name="Meier V. D."/>
        </authorList>
    </citation>
    <scope>NUCLEOTIDE SEQUENCE</scope>
    <source>
        <strain evidence="1">AVDCRST_MAG79</strain>
    </source>
</reference>
<dbReference type="EMBL" id="CADCWC010000183">
    <property type="protein sequence ID" value="CAA9533148.1"/>
    <property type="molecule type" value="Genomic_DNA"/>
</dbReference>
<evidence type="ECO:0000313" key="1">
    <source>
        <dbReference type="EMBL" id="CAA9533148.1"/>
    </source>
</evidence>
<dbReference type="InterPro" id="IPR009351">
    <property type="entry name" value="AlkZ-like"/>
</dbReference>
<sequence>MERERVVAFRLARHGLQERRARPLAATVACPASDVVRGSALLASAARADGVTRAAYDGAVDAGELVVAPSLRAAIHALAPADVVLFGRGLIARDDDELAEQLGRTLRAQLGAVGIAPHEALREVAEATAAALTDDRALSKDELHDELRGRVRPELLPWCAGCRSHHVAPMLWRYGGVEAGIRLDAARRFVLGSLGPPPEPEETVRRFLRFYGPATAKDFTAWAGVARATGRRLWERVAGELLEAPVDGARAWLLADDEPAMSSPPPAHGLRLLPPGDPFLYGPNRPLLAPDEALRKRVFRALAAPGVVLGDGVVVGLWRMRSAGGRSELEVEPIRPIDGDALGAEAAHVAAARGSGGAVVRLA</sequence>